<dbReference type="Proteomes" id="UP000299102">
    <property type="component" value="Unassembled WGS sequence"/>
</dbReference>
<dbReference type="EMBL" id="BGZK01000893">
    <property type="protein sequence ID" value="GBP64287.1"/>
    <property type="molecule type" value="Genomic_DNA"/>
</dbReference>
<comment type="caution">
    <text evidence="1">The sequence shown here is derived from an EMBL/GenBank/DDBJ whole genome shotgun (WGS) entry which is preliminary data.</text>
</comment>
<protein>
    <submittedName>
        <fullName evidence="1">Uncharacterized protein</fullName>
    </submittedName>
</protein>
<evidence type="ECO:0000313" key="1">
    <source>
        <dbReference type="EMBL" id="GBP64287.1"/>
    </source>
</evidence>
<proteinExistence type="predicted"/>
<reference evidence="1 2" key="1">
    <citation type="journal article" date="2019" name="Commun. Biol.">
        <title>The bagworm genome reveals a unique fibroin gene that provides high tensile strength.</title>
        <authorList>
            <person name="Kono N."/>
            <person name="Nakamura H."/>
            <person name="Ohtoshi R."/>
            <person name="Tomita M."/>
            <person name="Numata K."/>
            <person name="Arakawa K."/>
        </authorList>
    </citation>
    <scope>NUCLEOTIDE SEQUENCE [LARGE SCALE GENOMIC DNA]</scope>
</reference>
<accession>A0A4C1XPW7</accession>
<keyword evidence="2" id="KW-1185">Reference proteome</keyword>
<evidence type="ECO:0000313" key="2">
    <source>
        <dbReference type="Proteomes" id="UP000299102"/>
    </source>
</evidence>
<sequence>MGTSACRLQLSKRYLCKPHPNGAVDCARSAVVTSRRVRRPPGSTSDTGLHQSDDFVSTRHSFKVTTVGAGPSSDEGGATLFFSSLNASSYMAPRATAALALSLGRRRLQCLYAILRSTVYQGRRPSSRPFRAVRADGGAAEFQIRTWDVPYSTSQLRIRTFVIRNGALESPFGSRVDIRRLCGIRNSNCYECGSGCVRGRALPARPRQAKYSDPPRAPDAPAVSLLTPATVCANPDRRPSLDGCKSVALRSSDVPAVSETRSLVKALMSEIAQRRSTRLKAYGPCRVTTPPCARRGTKCVCDRDTCRIANGVTV</sequence>
<dbReference type="AlphaFoldDB" id="A0A4C1XPW7"/>
<gene>
    <name evidence="1" type="ORF">EVAR_45335_1</name>
</gene>
<organism evidence="1 2">
    <name type="scientific">Eumeta variegata</name>
    <name type="common">Bagworm moth</name>
    <name type="synonym">Eumeta japonica</name>
    <dbReference type="NCBI Taxonomy" id="151549"/>
    <lineage>
        <taxon>Eukaryota</taxon>
        <taxon>Metazoa</taxon>
        <taxon>Ecdysozoa</taxon>
        <taxon>Arthropoda</taxon>
        <taxon>Hexapoda</taxon>
        <taxon>Insecta</taxon>
        <taxon>Pterygota</taxon>
        <taxon>Neoptera</taxon>
        <taxon>Endopterygota</taxon>
        <taxon>Lepidoptera</taxon>
        <taxon>Glossata</taxon>
        <taxon>Ditrysia</taxon>
        <taxon>Tineoidea</taxon>
        <taxon>Psychidae</taxon>
        <taxon>Oiketicinae</taxon>
        <taxon>Eumeta</taxon>
    </lineage>
</organism>
<name>A0A4C1XPW7_EUMVA</name>